<name>A0A0D9AKR4_STUST</name>
<evidence type="ECO:0000313" key="11">
    <source>
        <dbReference type="Proteomes" id="UP000032487"/>
    </source>
</evidence>
<dbReference type="GO" id="GO:0016020">
    <property type="term" value="C:membrane"/>
    <property type="evidence" value="ECO:0007669"/>
    <property type="project" value="UniProtKB-SubCell"/>
</dbReference>
<evidence type="ECO:0000256" key="5">
    <source>
        <dbReference type="ARBA" id="ARBA00022989"/>
    </source>
</evidence>
<keyword evidence="5 7" id="KW-1133">Transmembrane helix</keyword>
<dbReference type="GO" id="GO:0004252">
    <property type="term" value="F:serine-type endopeptidase activity"/>
    <property type="evidence" value="ECO:0007669"/>
    <property type="project" value="InterPro"/>
</dbReference>
<dbReference type="InterPro" id="IPR035952">
    <property type="entry name" value="Rhomboid-like_sf"/>
</dbReference>
<dbReference type="Pfam" id="PF16733">
    <property type="entry name" value="NRho"/>
    <property type="match status" value="1"/>
</dbReference>
<keyword evidence="3" id="KW-0997">Cell inner membrane</keyword>
<dbReference type="OrthoDB" id="9778341at2"/>
<evidence type="ECO:0000313" key="10">
    <source>
        <dbReference type="EMBL" id="KJH81593.1"/>
    </source>
</evidence>
<feature type="domain" description="Peptidase S54 rhomboid" evidence="8">
    <location>
        <begin position="136"/>
        <end position="277"/>
    </location>
</feature>
<dbReference type="InterPro" id="IPR038244">
    <property type="entry name" value="NRho_sf"/>
</dbReference>
<accession>A0A0D9AKR4</accession>
<dbReference type="PANTHER" id="PTHR43066">
    <property type="entry name" value="RHOMBOID-RELATED PROTEIN"/>
    <property type="match status" value="1"/>
</dbReference>
<feature type="transmembrane region" description="Helical" evidence="7">
    <location>
        <begin position="85"/>
        <end position="103"/>
    </location>
</feature>
<organism evidence="10 11">
    <name type="scientific">Stutzerimonas stutzeri</name>
    <name type="common">Pseudomonas stutzeri</name>
    <dbReference type="NCBI Taxonomy" id="316"/>
    <lineage>
        <taxon>Bacteria</taxon>
        <taxon>Pseudomonadati</taxon>
        <taxon>Pseudomonadota</taxon>
        <taxon>Gammaproteobacteria</taxon>
        <taxon>Pseudomonadales</taxon>
        <taxon>Pseudomonadaceae</taxon>
        <taxon>Stutzerimonas</taxon>
    </lineage>
</organism>
<dbReference type="Gene3D" id="1.20.1540.10">
    <property type="entry name" value="Rhomboid-like"/>
    <property type="match status" value="1"/>
</dbReference>
<evidence type="ECO:0000259" key="9">
    <source>
        <dbReference type="Pfam" id="PF16733"/>
    </source>
</evidence>
<dbReference type="PANTHER" id="PTHR43066:SF26">
    <property type="entry name" value="RHOMBOID PROTEASE GLPG"/>
    <property type="match status" value="1"/>
</dbReference>
<dbReference type="Proteomes" id="UP000032487">
    <property type="component" value="Unassembled WGS sequence"/>
</dbReference>
<dbReference type="RefSeq" id="WP_045162477.1">
    <property type="nucleotide sequence ID" value="NZ_JYHV01000020.1"/>
</dbReference>
<dbReference type="PATRIC" id="fig|316.101.peg.1800"/>
<evidence type="ECO:0000256" key="4">
    <source>
        <dbReference type="ARBA" id="ARBA00022692"/>
    </source>
</evidence>
<dbReference type="SUPFAM" id="SSF144091">
    <property type="entry name" value="Rhomboid-like"/>
    <property type="match status" value="1"/>
</dbReference>
<feature type="transmembrane region" description="Helical" evidence="7">
    <location>
        <begin position="174"/>
        <end position="193"/>
    </location>
</feature>
<evidence type="ECO:0000256" key="2">
    <source>
        <dbReference type="ARBA" id="ARBA00022475"/>
    </source>
</evidence>
<evidence type="ECO:0000256" key="7">
    <source>
        <dbReference type="SAM" id="Phobius"/>
    </source>
</evidence>
<dbReference type="Gene3D" id="3.30.70.2080">
    <property type="match status" value="1"/>
</dbReference>
<comment type="subcellular location">
    <subcellularLocation>
        <location evidence="1">Membrane</location>
        <topology evidence="1">Multi-pass membrane protein</topology>
    </subcellularLocation>
</comment>
<dbReference type="InterPro" id="IPR022764">
    <property type="entry name" value="Peptidase_S54_rhomboid_dom"/>
</dbReference>
<comment type="caution">
    <text evidence="10">The sequence shown here is derived from an EMBL/GenBank/DDBJ whole genome shotgun (WGS) entry which is preliminary data.</text>
</comment>
<evidence type="ECO:0000256" key="3">
    <source>
        <dbReference type="ARBA" id="ARBA00022519"/>
    </source>
</evidence>
<feature type="transmembrane region" description="Helical" evidence="7">
    <location>
        <begin position="199"/>
        <end position="217"/>
    </location>
</feature>
<sequence length="291" mass="32126">MIVVEALRLPLSEDLSGFIALLRRLQVPCRVSEEAGEQVLRVPAETAEQVRELYQRYPQGDGTVVAEQPPRRGGGFFASLRRSPLTAMMLLLTLFAAATTMLGENFETIRWFSFSDFRIDGEYAYFATLEQTLAEGQWWRLITPIFVHFGFLHLAMNSMWYWELGRRIEYRQGALMLLGLTLLFGVVSNLSQYTFGGPGIFGGLSGVLYGLLGHCWLFQKLSPGEAYRLPPGVVVLMLIWLVVCLSGVVDVLSFGALAIANAAHVGGLAAGCLTGFLGGLLSRRRAAGRRN</sequence>
<evidence type="ECO:0000256" key="1">
    <source>
        <dbReference type="ARBA" id="ARBA00004141"/>
    </source>
</evidence>
<evidence type="ECO:0000259" key="8">
    <source>
        <dbReference type="Pfam" id="PF01694"/>
    </source>
</evidence>
<feature type="transmembrane region" description="Helical" evidence="7">
    <location>
        <begin position="138"/>
        <end position="162"/>
    </location>
</feature>
<keyword evidence="6 7" id="KW-0472">Membrane</keyword>
<dbReference type="InterPro" id="IPR031976">
    <property type="entry name" value="NRho"/>
</dbReference>
<gene>
    <name evidence="10" type="ORF">UF78_12170</name>
</gene>
<evidence type="ECO:0000256" key="6">
    <source>
        <dbReference type="ARBA" id="ARBA00023136"/>
    </source>
</evidence>
<dbReference type="Pfam" id="PF01694">
    <property type="entry name" value="Rhomboid"/>
    <property type="match status" value="1"/>
</dbReference>
<keyword evidence="2" id="KW-1003">Cell membrane</keyword>
<feature type="domain" description="Rhomboid protease N-terminal" evidence="9">
    <location>
        <begin position="1"/>
        <end position="67"/>
    </location>
</feature>
<dbReference type="EMBL" id="JYHV01000020">
    <property type="protein sequence ID" value="KJH81593.1"/>
    <property type="molecule type" value="Genomic_DNA"/>
</dbReference>
<reference evidence="10 11" key="1">
    <citation type="submission" date="2015-02" db="EMBL/GenBank/DDBJ databases">
        <title>Draft genome sequence of Pseudomonas stutzeri NT0128 isolated from wheat (Triticum turgidum) rhizosphere.</title>
        <authorList>
            <person name="Tovi N."/>
            <person name="Frenk S."/>
            <person name="Hadar Y."/>
            <person name="Minz D."/>
        </authorList>
    </citation>
    <scope>NUCLEOTIDE SEQUENCE [LARGE SCALE GENOMIC DNA]</scope>
    <source>
        <strain evidence="10 11">NT0128</strain>
    </source>
</reference>
<dbReference type="AlphaFoldDB" id="A0A0D9AKR4"/>
<protein>
    <submittedName>
        <fullName evidence="10">Peptidase S54</fullName>
    </submittedName>
</protein>
<proteinExistence type="predicted"/>
<keyword evidence="4 7" id="KW-0812">Transmembrane</keyword>
<feature type="transmembrane region" description="Helical" evidence="7">
    <location>
        <begin position="229"/>
        <end position="249"/>
    </location>
</feature>
<feature type="transmembrane region" description="Helical" evidence="7">
    <location>
        <begin position="255"/>
        <end position="281"/>
    </location>
</feature>